<evidence type="ECO:0000256" key="9">
    <source>
        <dbReference type="SAM" id="MobiDB-lite"/>
    </source>
</evidence>
<dbReference type="PATRIC" id="fig|1225564.3.peg.2810"/>
<dbReference type="GO" id="GO:0008324">
    <property type="term" value="F:monoatomic cation transmembrane transporter activity"/>
    <property type="evidence" value="ECO:0007669"/>
    <property type="project" value="InterPro"/>
</dbReference>
<evidence type="ECO:0000256" key="7">
    <source>
        <dbReference type="ARBA" id="ARBA00023065"/>
    </source>
</evidence>
<dbReference type="InterPro" id="IPR036291">
    <property type="entry name" value="NAD(P)-bd_dom_sf"/>
</dbReference>
<dbReference type="Gene3D" id="1.20.1530.20">
    <property type="match status" value="1"/>
</dbReference>
<evidence type="ECO:0000313" key="12">
    <source>
        <dbReference type="EMBL" id="KLK93045.1"/>
    </source>
</evidence>
<evidence type="ECO:0000256" key="6">
    <source>
        <dbReference type="ARBA" id="ARBA00022989"/>
    </source>
</evidence>
<feature type="compositionally biased region" description="Polar residues" evidence="9">
    <location>
        <begin position="608"/>
        <end position="621"/>
    </location>
</feature>
<feature type="domain" description="RCK N-terminal" evidence="11">
    <location>
        <begin position="428"/>
        <end position="545"/>
    </location>
</feature>
<feature type="compositionally biased region" description="Basic and acidic residues" evidence="9">
    <location>
        <begin position="585"/>
        <end position="599"/>
    </location>
</feature>
<feature type="transmembrane region" description="Helical" evidence="10">
    <location>
        <begin position="184"/>
        <end position="206"/>
    </location>
</feature>
<feature type="transmembrane region" description="Helical" evidence="10">
    <location>
        <begin position="148"/>
        <end position="172"/>
    </location>
</feature>
<dbReference type="RefSeq" id="WP_047189017.1">
    <property type="nucleotide sequence ID" value="NZ_LCYG01000023.1"/>
</dbReference>
<keyword evidence="3" id="KW-0813">Transport</keyword>
<dbReference type="AlphaFoldDB" id="A0A0H1RCV8"/>
<feature type="transmembrane region" description="Helical" evidence="10">
    <location>
        <begin position="6"/>
        <end position="26"/>
    </location>
</feature>
<dbReference type="EMBL" id="LCYG01000023">
    <property type="protein sequence ID" value="KLK93045.1"/>
    <property type="molecule type" value="Genomic_DNA"/>
</dbReference>
<feature type="region of interest" description="Disordered" evidence="9">
    <location>
        <begin position="575"/>
        <end position="621"/>
    </location>
</feature>
<keyword evidence="6 10" id="KW-1133">Transmembrane helix</keyword>
<dbReference type="Gene3D" id="3.40.50.720">
    <property type="entry name" value="NAD(P)-binding Rossmann-like Domain"/>
    <property type="match status" value="1"/>
</dbReference>
<evidence type="ECO:0000256" key="2">
    <source>
        <dbReference type="ARBA" id="ARBA00005551"/>
    </source>
</evidence>
<keyword evidence="4" id="KW-0050">Antiport</keyword>
<evidence type="ECO:0000259" key="11">
    <source>
        <dbReference type="PROSITE" id="PS51201"/>
    </source>
</evidence>
<dbReference type="OrthoDB" id="9781411at2"/>
<comment type="similarity">
    <text evidence="2">Belongs to the monovalent cation:proton antiporter 2 (CPA2) transporter (TC 2.A.37) family.</text>
</comment>
<comment type="caution">
    <text evidence="12">The sequence shown here is derived from an EMBL/GenBank/DDBJ whole genome shotgun (WGS) entry which is preliminary data.</text>
</comment>
<feature type="transmembrane region" description="Helical" evidence="10">
    <location>
        <begin position="280"/>
        <end position="299"/>
    </location>
</feature>
<dbReference type="Proteomes" id="UP000035489">
    <property type="component" value="Unassembled WGS sequence"/>
</dbReference>
<dbReference type="PROSITE" id="PS51201">
    <property type="entry name" value="RCK_N"/>
    <property type="match status" value="1"/>
</dbReference>
<dbReference type="InterPro" id="IPR006153">
    <property type="entry name" value="Cation/H_exchanger_TM"/>
</dbReference>
<feature type="transmembrane region" description="Helical" evidence="10">
    <location>
        <begin position="227"/>
        <end position="260"/>
    </location>
</feature>
<dbReference type="GO" id="GO:0006813">
    <property type="term" value="P:potassium ion transport"/>
    <property type="evidence" value="ECO:0007669"/>
    <property type="project" value="InterPro"/>
</dbReference>
<evidence type="ECO:0000256" key="8">
    <source>
        <dbReference type="ARBA" id="ARBA00023136"/>
    </source>
</evidence>
<feature type="transmembrane region" description="Helical" evidence="10">
    <location>
        <begin position="306"/>
        <end position="327"/>
    </location>
</feature>
<dbReference type="STRING" id="1225564.AA309_10735"/>
<gene>
    <name evidence="12" type="ORF">AA309_10735</name>
</gene>
<sequence length="621" mass="65651">MPHHMPLISTIVVGLVLAFVLGAMAQRIRISPLVGYLLAGVLVGPFTPGYVADQTLANQLAEIGVILLMFGVGLHFSLKDLLSVKAIAVPGAVVQIASATLLGMGLAWAMGWSIGGGLVFGLALSVASTVVLLRALQERRLVETERGHIAVGWLIVEDLAMVLTLVLLPAFANATSSASADFEGIVISLGLTLGKVIAFVAIMLIVGRRVIPWILHYVAHTGSRELFRLSVLAIALGTAFGAAELFGVSFALGAFFAGMVLSESELSHQAASETLPLRDAFAVLFFVSVGMLFDPMILINEFGPVLATFLIIVIGKSLAAYAIVRLFRHPDATAFTIAASLAQIGEFSFILAGLGVELQLLPDQGRDLILAGAILSILMNPFLFALLDRWFAKREPAKAEKAAAAEATEAHPEQPSIVREPLPVTALTDHVVLVGHGRVGKFISRKLTASGTPFLVIEANKSQLADLERDGNETLVGNAADPEIAAAANLKEARCLLVAIPDAFESGQIVEQARRLNPNLPIIARVHSAAQEEHVTKYGATKAVMAEQEIARAMVSAVPDAPRQPVLSSVEEADEIMAGLADEAAPDRNGDEADPHVIRPEANADEASGNSPEQRSAGQQP</sequence>
<evidence type="ECO:0000256" key="10">
    <source>
        <dbReference type="SAM" id="Phobius"/>
    </source>
</evidence>
<proteinExistence type="inferred from homology"/>
<dbReference type="SUPFAM" id="SSF51735">
    <property type="entry name" value="NAD(P)-binding Rossmann-fold domains"/>
    <property type="match status" value="1"/>
</dbReference>
<dbReference type="Pfam" id="PF02254">
    <property type="entry name" value="TrkA_N"/>
    <property type="match status" value="1"/>
</dbReference>
<keyword evidence="5 10" id="KW-0812">Transmembrane</keyword>
<reference evidence="12 13" key="1">
    <citation type="submission" date="2015-05" db="EMBL/GenBank/DDBJ databases">
        <title>Draft genome sequence of Microvirga vignae strain BR3299, a novel nitrogen fixing bacteria isolated from Brazil semi-aired region.</title>
        <authorList>
            <person name="Zilli J.E."/>
            <person name="Passos S.R."/>
            <person name="Leite J."/>
            <person name="Baldani J.I."/>
            <person name="Xavier G.R."/>
            <person name="Rumjaneck N.G."/>
            <person name="Simoes-Araujo J.L."/>
        </authorList>
    </citation>
    <scope>NUCLEOTIDE SEQUENCE [LARGE SCALE GENOMIC DNA]</scope>
    <source>
        <strain evidence="12 13">BR3299</strain>
    </source>
</reference>
<organism evidence="12 13">
    <name type="scientific">Microvirga vignae</name>
    <dbReference type="NCBI Taxonomy" id="1225564"/>
    <lineage>
        <taxon>Bacteria</taxon>
        <taxon>Pseudomonadati</taxon>
        <taxon>Pseudomonadota</taxon>
        <taxon>Alphaproteobacteria</taxon>
        <taxon>Hyphomicrobiales</taxon>
        <taxon>Methylobacteriaceae</taxon>
        <taxon>Microvirga</taxon>
    </lineage>
</organism>
<feature type="transmembrane region" description="Helical" evidence="10">
    <location>
        <begin position="333"/>
        <end position="356"/>
    </location>
</feature>
<feature type="transmembrane region" description="Helical" evidence="10">
    <location>
        <begin position="57"/>
        <end position="76"/>
    </location>
</feature>
<name>A0A0H1RCV8_9HYPH</name>
<keyword evidence="7" id="KW-0406">Ion transport</keyword>
<dbReference type="NCBIfam" id="NF007950">
    <property type="entry name" value="PRK10669.1"/>
    <property type="match status" value="1"/>
</dbReference>
<feature type="transmembrane region" description="Helical" evidence="10">
    <location>
        <begin position="33"/>
        <end position="51"/>
    </location>
</feature>
<evidence type="ECO:0000256" key="5">
    <source>
        <dbReference type="ARBA" id="ARBA00022692"/>
    </source>
</evidence>
<dbReference type="InterPro" id="IPR003148">
    <property type="entry name" value="RCK_N"/>
</dbReference>
<evidence type="ECO:0000256" key="4">
    <source>
        <dbReference type="ARBA" id="ARBA00022449"/>
    </source>
</evidence>
<feature type="transmembrane region" description="Helical" evidence="10">
    <location>
        <begin position="88"/>
        <end position="108"/>
    </location>
</feature>
<keyword evidence="8 10" id="KW-0472">Membrane</keyword>
<dbReference type="GO" id="GO:1902600">
    <property type="term" value="P:proton transmembrane transport"/>
    <property type="evidence" value="ECO:0007669"/>
    <property type="project" value="InterPro"/>
</dbReference>
<evidence type="ECO:0000256" key="3">
    <source>
        <dbReference type="ARBA" id="ARBA00022448"/>
    </source>
</evidence>
<evidence type="ECO:0000256" key="1">
    <source>
        <dbReference type="ARBA" id="ARBA00004141"/>
    </source>
</evidence>
<feature type="transmembrane region" description="Helical" evidence="10">
    <location>
        <begin position="114"/>
        <end position="136"/>
    </location>
</feature>
<accession>A0A0H1RCV8</accession>
<protein>
    <submittedName>
        <fullName evidence="12">Sodium:proton antiporter</fullName>
    </submittedName>
</protein>
<dbReference type="PANTHER" id="PTHR42751:SF1">
    <property type="entry name" value="CATION_PROTON ANTIPORTER YBAL-RELATED"/>
    <property type="match status" value="1"/>
</dbReference>
<evidence type="ECO:0000313" key="13">
    <source>
        <dbReference type="Proteomes" id="UP000035489"/>
    </source>
</evidence>
<dbReference type="PANTHER" id="PTHR42751">
    <property type="entry name" value="SODIUM/HYDROGEN EXCHANGER FAMILY/TRKA DOMAIN PROTEIN"/>
    <property type="match status" value="1"/>
</dbReference>
<dbReference type="InterPro" id="IPR038770">
    <property type="entry name" value="Na+/solute_symporter_sf"/>
</dbReference>
<dbReference type="InterPro" id="IPR004771">
    <property type="entry name" value="K/H_exchanger"/>
</dbReference>
<comment type="subcellular location">
    <subcellularLocation>
        <location evidence="1">Membrane</location>
        <topology evidence="1">Multi-pass membrane protein</topology>
    </subcellularLocation>
</comment>
<dbReference type="Pfam" id="PF00999">
    <property type="entry name" value="Na_H_Exchanger"/>
    <property type="match status" value="1"/>
</dbReference>
<feature type="transmembrane region" description="Helical" evidence="10">
    <location>
        <begin position="368"/>
        <end position="387"/>
    </location>
</feature>
<dbReference type="NCBIfam" id="TIGR00932">
    <property type="entry name" value="2a37"/>
    <property type="match status" value="1"/>
</dbReference>
<dbReference type="GO" id="GO:0016020">
    <property type="term" value="C:membrane"/>
    <property type="evidence" value="ECO:0007669"/>
    <property type="project" value="UniProtKB-SubCell"/>
</dbReference>
<dbReference type="GO" id="GO:0015297">
    <property type="term" value="F:antiporter activity"/>
    <property type="evidence" value="ECO:0007669"/>
    <property type="project" value="UniProtKB-KW"/>
</dbReference>
<keyword evidence="13" id="KW-1185">Reference proteome</keyword>